<dbReference type="GO" id="GO:0046983">
    <property type="term" value="F:protein dimerization activity"/>
    <property type="evidence" value="ECO:0007669"/>
    <property type="project" value="InterPro"/>
</dbReference>
<organism evidence="11 12">
    <name type="scientific">Virgisporangium aurantiacum</name>
    <dbReference type="NCBI Taxonomy" id="175570"/>
    <lineage>
        <taxon>Bacteria</taxon>
        <taxon>Bacillati</taxon>
        <taxon>Actinomycetota</taxon>
        <taxon>Actinomycetes</taxon>
        <taxon>Micromonosporales</taxon>
        <taxon>Micromonosporaceae</taxon>
        <taxon>Virgisporangium</taxon>
    </lineage>
</organism>
<keyword evidence="5" id="KW-0547">Nucleotide-binding</keyword>
<keyword evidence="9" id="KW-0812">Transmembrane</keyword>
<dbReference type="GO" id="GO:0016020">
    <property type="term" value="C:membrane"/>
    <property type="evidence" value="ECO:0007669"/>
    <property type="project" value="InterPro"/>
</dbReference>
<dbReference type="InterPro" id="IPR011712">
    <property type="entry name" value="Sig_transdc_His_kin_sub3_dim/P"/>
</dbReference>
<dbReference type="AlphaFoldDB" id="A0A8J3ZD65"/>
<dbReference type="Gene3D" id="1.20.5.1930">
    <property type="match status" value="1"/>
</dbReference>
<protein>
    <recommendedName>
        <fullName evidence="2">histidine kinase</fullName>
        <ecNumber evidence="2">2.7.13.3</ecNumber>
    </recommendedName>
</protein>
<dbReference type="SUPFAM" id="SSF55874">
    <property type="entry name" value="ATPase domain of HSP90 chaperone/DNA topoisomerase II/histidine kinase"/>
    <property type="match status" value="1"/>
</dbReference>
<evidence type="ECO:0000256" key="5">
    <source>
        <dbReference type="ARBA" id="ARBA00022741"/>
    </source>
</evidence>
<keyword evidence="7" id="KW-0067">ATP-binding</keyword>
<keyword evidence="12" id="KW-1185">Reference proteome</keyword>
<evidence type="ECO:0000313" key="11">
    <source>
        <dbReference type="EMBL" id="GIJ61814.1"/>
    </source>
</evidence>
<proteinExistence type="predicted"/>
<dbReference type="InterPro" id="IPR003594">
    <property type="entry name" value="HATPase_dom"/>
</dbReference>
<keyword evidence="9" id="KW-1133">Transmembrane helix</keyword>
<feature type="transmembrane region" description="Helical" evidence="9">
    <location>
        <begin position="138"/>
        <end position="155"/>
    </location>
</feature>
<evidence type="ECO:0000256" key="7">
    <source>
        <dbReference type="ARBA" id="ARBA00022840"/>
    </source>
</evidence>
<name>A0A8J3ZD65_9ACTN</name>
<keyword evidence="3" id="KW-0597">Phosphoprotein</keyword>
<accession>A0A8J3ZD65</accession>
<dbReference type="SMART" id="SM00387">
    <property type="entry name" value="HATPase_c"/>
    <property type="match status" value="1"/>
</dbReference>
<dbReference type="InterPro" id="IPR050482">
    <property type="entry name" value="Sensor_HK_TwoCompSys"/>
</dbReference>
<dbReference type="EMBL" id="BOPG01000071">
    <property type="protein sequence ID" value="GIJ61814.1"/>
    <property type="molecule type" value="Genomic_DNA"/>
</dbReference>
<feature type="domain" description="Histidine kinase/HSP90-like ATPase" evidence="10">
    <location>
        <begin position="290"/>
        <end position="383"/>
    </location>
</feature>
<keyword evidence="4" id="KW-0808">Transferase</keyword>
<evidence type="ECO:0000256" key="8">
    <source>
        <dbReference type="ARBA" id="ARBA00023012"/>
    </source>
</evidence>
<evidence type="ECO:0000256" key="4">
    <source>
        <dbReference type="ARBA" id="ARBA00022679"/>
    </source>
</evidence>
<feature type="transmembrane region" description="Helical" evidence="9">
    <location>
        <begin position="45"/>
        <end position="62"/>
    </location>
</feature>
<dbReference type="PANTHER" id="PTHR24421">
    <property type="entry name" value="NITRATE/NITRITE SENSOR PROTEIN NARX-RELATED"/>
    <property type="match status" value="1"/>
</dbReference>
<evidence type="ECO:0000256" key="2">
    <source>
        <dbReference type="ARBA" id="ARBA00012438"/>
    </source>
</evidence>
<feature type="transmembrane region" description="Helical" evidence="9">
    <location>
        <begin position="110"/>
        <end position="131"/>
    </location>
</feature>
<dbReference type="GO" id="GO:0005524">
    <property type="term" value="F:ATP binding"/>
    <property type="evidence" value="ECO:0007669"/>
    <property type="project" value="UniProtKB-KW"/>
</dbReference>
<dbReference type="Pfam" id="PF02518">
    <property type="entry name" value="HATPase_c"/>
    <property type="match status" value="1"/>
</dbReference>
<dbReference type="PANTHER" id="PTHR24421:SF10">
    <property type="entry name" value="NITRATE_NITRITE SENSOR PROTEIN NARQ"/>
    <property type="match status" value="1"/>
</dbReference>
<evidence type="ECO:0000256" key="6">
    <source>
        <dbReference type="ARBA" id="ARBA00022777"/>
    </source>
</evidence>
<evidence type="ECO:0000256" key="3">
    <source>
        <dbReference type="ARBA" id="ARBA00022553"/>
    </source>
</evidence>
<sequence>MPVMERLAAMRRRFEALPPIVVDVVLAVVCFLATVTGPVKFSHHPGWLTMGLAAVTAVPLVWRRRAPVLVTALVAVGTLGLTVTRAIQAIPMPYGQVVATYTVAAVAPPIWRWTVLGVTAALTVLSVLVLFEQRPSTLALAGLPFVVAYALGVSTRARRNRIAMLEERSRRLTESAAATAVRERERIAREIHDIVAHSVSLMVVQAEAGLVQAGDPDRAADKFETISGTGREALAQLDRALGVLRANGDEGTRQPQPGLADLPALVERARQAGVAGELTEDGHPRPIPADLAAAVYRVTQEAVTNAIRHAHARHLWVCLSWRPAALAITVDDDGRGPTAAPPAGGHGLIGMRERVDAFGGALTTGARPGGAGFRVAAVLPLNGDGRG</sequence>
<dbReference type="Pfam" id="PF23539">
    <property type="entry name" value="DUF7134"/>
    <property type="match status" value="1"/>
</dbReference>
<keyword evidence="6 11" id="KW-0418">Kinase</keyword>
<feature type="transmembrane region" description="Helical" evidence="9">
    <location>
        <begin position="69"/>
        <end position="90"/>
    </location>
</feature>
<gene>
    <name evidence="11" type="ORF">Vau01_093300</name>
</gene>
<dbReference type="EC" id="2.7.13.3" evidence="2"/>
<reference evidence="11" key="1">
    <citation type="submission" date="2021-01" db="EMBL/GenBank/DDBJ databases">
        <title>Whole genome shotgun sequence of Virgisporangium aurantiacum NBRC 16421.</title>
        <authorList>
            <person name="Komaki H."/>
            <person name="Tamura T."/>
        </authorList>
    </citation>
    <scope>NUCLEOTIDE SEQUENCE</scope>
    <source>
        <strain evidence="11">NBRC 16421</strain>
    </source>
</reference>
<comment type="caution">
    <text evidence="11">The sequence shown here is derived from an EMBL/GenBank/DDBJ whole genome shotgun (WGS) entry which is preliminary data.</text>
</comment>
<dbReference type="Gene3D" id="3.30.565.10">
    <property type="entry name" value="Histidine kinase-like ATPase, C-terminal domain"/>
    <property type="match status" value="1"/>
</dbReference>
<dbReference type="GO" id="GO:0000155">
    <property type="term" value="F:phosphorelay sensor kinase activity"/>
    <property type="evidence" value="ECO:0007669"/>
    <property type="project" value="InterPro"/>
</dbReference>
<keyword evidence="9" id="KW-0472">Membrane</keyword>
<dbReference type="CDD" id="cd16917">
    <property type="entry name" value="HATPase_UhpB-NarQ-NarX-like"/>
    <property type="match status" value="1"/>
</dbReference>
<feature type="transmembrane region" description="Helical" evidence="9">
    <location>
        <begin position="20"/>
        <end position="39"/>
    </location>
</feature>
<dbReference type="Proteomes" id="UP000612585">
    <property type="component" value="Unassembled WGS sequence"/>
</dbReference>
<dbReference type="InterPro" id="IPR036890">
    <property type="entry name" value="HATPase_C_sf"/>
</dbReference>
<dbReference type="InterPro" id="IPR055558">
    <property type="entry name" value="DUF7134"/>
</dbReference>
<evidence type="ECO:0000313" key="12">
    <source>
        <dbReference type="Proteomes" id="UP000612585"/>
    </source>
</evidence>
<evidence type="ECO:0000256" key="1">
    <source>
        <dbReference type="ARBA" id="ARBA00000085"/>
    </source>
</evidence>
<dbReference type="Pfam" id="PF07730">
    <property type="entry name" value="HisKA_3"/>
    <property type="match status" value="1"/>
</dbReference>
<keyword evidence="8" id="KW-0902">Two-component regulatory system</keyword>
<comment type="catalytic activity">
    <reaction evidence="1">
        <text>ATP + protein L-histidine = ADP + protein N-phospho-L-histidine.</text>
        <dbReference type="EC" id="2.7.13.3"/>
    </reaction>
</comment>
<evidence type="ECO:0000256" key="9">
    <source>
        <dbReference type="SAM" id="Phobius"/>
    </source>
</evidence>
<evidence type="ECO:0000259" key="10">
    <source>
        <dbReference type="SMART" id="SM00387"/>
    </source>
</evidence>